<evidence type="ECO:0000313" key="1">
    <source>
        <dbReference type="EMBL" id="GFO24784.1"/>
    </source>
</evidence>
<protein>
    <submittedName>
        <fullName evidence="1">Uncharacterized protein</fullName>
    </submittedName>
</protein>
<evidence type="ECO:0000313" key="2">
    <source>
        <dbReference type="Proteomes" id="UP000735302"/>
    </source>
</evidence>
<gene>
    <name evidence="1" type="ORF">PoB_005128900</name>
</gene>
<organism evidence="1 2">
    <name type="scientific">Plakobranchus ocellatus</name>
    <dbReference type="NCBI Taxonomy" id="259542"/>
    <lineage>
        <taxon>Eukaryota</taxon>
        <taxon>Metazoa</taxon>
        <taxon>Spiralia</taxon>
        <taxon>Lophotrochozoa</taxon>
        <taxon>Mollusca</taxon>
        <taxon>Gastropoda</taxon>
        <taxon>Heterobranchia</taxon>
        <taxon>Euthyneura</taxon>
        <taxon>Panpulmonata</taxon>
        <taxon>Sacoglossa</taxon>
        <taxon>Placobranchoidea</taxon>
        <taxon>Plakobranchidae</taxon>
        <taxon>Plakobranchus</taxon>
    </lineage>
</organism>
<sequence length="121" mass="13667">MSTKGSSAERMHLIADWALLSCRRMKADGGRGECRANCLGEEVATYRAHIVFTRCHRYSKRDCGVQRRRKTKKKIGEQQRSEFRGVECTLACETAPRSAGTLLSRVRAPLRRPGLEDSLRA</sequence>
<dbReference type="AlphaFoldDB" id="A0AAV4BX47"/>
<accession>A0AAV4BX47</accession>
<dbReference type="Proteomes" id="UP000735302">
    <property type="component" value="Unassembled WGS sequence"/>
</dbReference>
<name>A0AAV4BX47_9GAST</name>
<proteinExistence type="predicted"/>
<reference evidence="1 2" key="1">
    <citation type="journal article" date="2021" name="Elife">
        <title>Chloroplast acquisition without the gene transfer in kleptoplastic sea slugs, Plakobranchus ocellatus.</title>
        <authorList>
            <person name="Maeda T."/>
            <person name="Takahashi S."/>
            <person name="Yoshida T."/>
            <person name="Shimamura S."/>
            <person name="Takaki Y."/>
            <person name="Nagai Y."/>
            <person name="Toyoda A."/>
            <person name="Suzuki Y."/>
            <person name="Arimoto A."/>
            <person name="Ishii H."/>
            <person name="Satoh N."/>
            <person name="Nishiyama T."/>
            <person name="Hasebe M."/>
            <person name="Maruyama T."/>
            <person name="Minagawa J."/>
            <person name="Obokata J."/>
            <person name="Shigenobu S."/>
        </authorList>
    </citation>
    <scope>NUCLEOTIDE SEQUENCE [LARGE SCALE GENOMIC DNA]</scope>
</reference>
<dbReference type="EMBL" id="BLXT01005632">
    <property type="protein sequence ID" value="GFO24784.1"/>
    <property type="molecule type" value="Genomic_DNA"/>
</dbReference>
<comment type="caution">
    <text evidence="1">The sequence shown here is derived from an EMBL/GenBank/DDBJ whole genome shotgun (WGS) entry which is preliminary data.</text>
</comment>
<keyword evidence="2" id="KW-1185">Reference proteome</keyword>